<dbReference type="EMBL" id="CAUYUJ010002272">
    <property type="protein sequence ID" value="CAK0800020.1"/>
    <property type="molecule type" value="Genomic_DNA"/>
</dbReference>
<sequence>RFVQMDGRLTPARSTPEQVMIQFGQGQVRGQMVRERVCAGRRIDSQSGEHATGSPDAAEDSACVAMNTVIANELSASPWAAFPFDGIVGLGLPPLSLTPEFSFFGALHARGLLRQRRFGMYLAESGEGSELALGGINPTRVGGQLQWTSVVQPEQGHWQVDIVGVHIGGRTLDVCRGGGCRGVIDTGTSQLAVPSPHEKNILEMLTMPAGDIRDCRFIESHPPILIELGSFNITLQPEDYMRQLPAPAVAPPGAGGGSAFPAERQEKLCKPRIVGVNMPTTIGAKTFILGQPLLHRYYTVYDFEGPRVGFALAVQGGVAPRGPLPADAPREAPPRSDVED</sequence>
<dbReference type="InterPro" id="IPR033121">
    <property type="entry name" value="PEPTIDASE_A1"/>
</dbReference>
<evidence type="ECO:0000313" key="4">
    <source>
        <dbReference type="EMBL" id="CAK0800020.1"/>
    </source>
</evidence>
<evidence type="ECO:0000256" key="2">
    <source>
        <dbReference type="SAM" id="MobiDB-lite"/>
    </source>
</evidence>
<organism evidence="4 5">
    <name type="scientific">Prorocentrum cordatum</name>
    <dbReference type="NCBI Taxonomy" id="2364126"/>
    <lineage>
        <taxon>Eukaryota</taxon>
        <taxon>Sar</taxon>
        <taxon>Alveolata</taxon>
        <taxon>Dinophyceae</taxon>
        <taxon>Prorocentrales</taxon>
        <taxon>Prorocentraceae</taxon>
        <taxon>Prorocentrum</taxon>
    </lineage>
</organism>
<feature type="compositionally biased region" description="Basic and acidic residues" evidence="2">
    <location>
        <begin position="328"/>
        <end position="340"/>
    </location>
</feature>
<name>A0ABN9Q6D3_9DINO</name>
<gene>
    <name evidence="4" type="ORF">PCOR1329_LOCUS8306</name>
</gene>
<dbReference type="PROSITE" id="PS51767">
    <property type="entry name" value="PEPTIDASE_A1"/>
    <property type="match status" value="1"/>
</dbReference>
<keyword evidence="5" id="KW-1185">Reference proteome</keyword>
<dbReference type="InterPro" id="IPR021109">
    <property type="entry name" value="Peptidase_aspartic_dom_sf"/>
</dbReference>
<dbReference type="CDD" id="cd05471">
    <property type="entry name" value="pepsin_like"/>
    <property type="match status" value="1"/>
</dbReference>
<dbReference type="InterPro" id="IPR001461">
    <property type="entry name" value="Aspartic_peptidase_A1"/>
</dbReference>
<feature type="domain" description="Peptidase A1" evidence="3">
    <location>
        <begin position="1"/>
        <end position="311"/>
    </location>
</feature>
<feature type="region of interest" description="Disordered" evidence="2">
    <location>
        <begin position="320"/>
        <end position="340"/>
    </location>
</feature>
<evidence type="ECO:0000256" key="1">
    <source>
        <dbReference type="ARBA" id="ARBA00007447"/>
    </source>
</evidence>
<dbReference type="SUPFAM" id="SSF50630">
    <property type="entry name" value="Acid proteases"/>
    <property type="match status" value="1"/>
</dbReference>
<dbReference type="PANTHER" id="PTHR47966">
    <property type="entry name" value="BETA-SITE APP-CLEAVING ENZYME, ISOFORM A-RELATED"/>
    <property type="match status" value="1"/>
</dbReference>
<dbReference type="PRINTS" id="PR00792">
    <property type="entry name" value="PEPSIN"/>
</dbReference>
<comment type="caution">
    <text evidence="4">The sequence shown here is derived from an EMBL/GenBank/DDBJ whole genome shotgun (WGS) entry which is preliminary data.</text>
</comment>
<feature type="non-terminal residue" evidence="4">
    <location>
        <position position="1"/>
    </location>
</feature>
<evidence type="ECO:0000259" key="3">
    <source>
        <dbReference type="PROSITE" id="PS51767"/>
    </source>
</evidence>
<dbReference type="InterPro" id="IPR034164">
    <property type="entry name" value="Pepsin-like_dom"/>
</dbReference>
<dbReference type="Pfam" id="PF00026">
    <property type="entry name" value="Asp"/>
    <property type="match status" value="1"/>
</dbReference>
<evidence type="ECO:0000313" key="5">
    <source>
        <dbReference type="Proteomes" id="UP001189429"/>
    </source>
</evidence>
<reference evidence="4" key="1">
    <citation type="submission" date="2023-10" db="EMBL/GenBank/DDBJ databases">
        <authorList>
            <person name="Chen Y."/>
            <person name="Shah S."/>
            <person name="Dougan E. K."/>
            <person name="Thang M."/>
            <person name="Chan C."/>
        </authorList>
    </citation>
    <scope>NUCLEOTIDE SEQUENCE [LARGE SCALE GENOMIC DNA]</scope>
</reference>
<proteinExistence type="inferred from homology"/>
<dbReference type="Gene3D" id="2.40.70.10">
    <property type="entry name" value="Acid Proteases"/>
    <property type="match status" value="2"/>
</dbReference>
<protein>
    <recommendedName>
        <fullName evidence="3">Peptidase A1 domain-containing protein</fullName>
    </recommendedName>
</protein>
<accession>A0ABN9Q6D3</accession>
<dbReference type="Proteomes" id="UP001189429">
    <property type="component" value="Unassembled WGS sequence"/>
</dbReference>
<comment type="similarity">
    <text evidence="1">Belongs to the peptidase A1 family.</text>
</comment>